<organism evidence="3 5">
    <name type="scientific">Dracunculus medinensis</name>
    <name type="common">Guinea worm</name>
    <dbReference type="NCBI Taxonomy" id="318479"/>
    <lineage>
        <taxon>Eukaryota</taxon>
        <taxon>Metazoa</taxon>
        <taxon>Ecdysozoa</taxon>
        <taxon>Nematoda</taxon>
        <taxon>Chromadorea</taxon>
        <taxon>Rhabditida</taxon>
        <taxon>Spirurina</taxon>
        <taxon>Dracunculoidea</taxon>
        <taxon>Dracunculidae</taxon>
        <taxon>Dracunculus</taxon>
    </lineage>
</organism>
<feature type="chain" id="PRO_5041119897" evidence="1">
    <location>
        <begin position="18"/>
        <end position="84"/>
    </location>
</feature>
<dbReference type="EMBL" id="UYYG01001303">
    <property type="protein sequence ID" value="VDN60986.1"/>
    <property type="molecule type" value="Genomic_DNA"/>
</dbReference>
<keyword evidence="4" id="KW-1185">Reference proteome</keyword>
<keyword evidence="1" id="KW-0732">Signal</keyword>
<evidence type="ECO:0000313" key="3">
    <source>
        <dbReference type="Proteomes" id="UP000038040"/>
    </source>
</evidence>
<dbReference type="AlphaFoldDB" id="A0A0N4URU8"/>
<evidence type="ECO:0000313" key="2">
    <source>
        <dbReference type="EMBL" id="VDN60986.1"/>
    </source>
</evidence>
<evidence type="ECO:0000313" key="5">
    <source>
        <dbReference type="WBParaSite" id="DME_0001078001-mRNA-1"/>
    </source>
</evidence>
<feature type="signal peptide" evidence="1">
    <location>
        <begin position="1"/>
        <end position="17"/>
    </location>
</feature>
<name>A0A0N4URU8_DRAME</name>
<reference evidence="5" key="1">
    <citation type="submission" date="2017-02" db="UniProtKB">
        <authorList>
            <consortium name="WormBaseParasite"/>
        </authorList>
    </citation>
    <scope>IDENTIFICATION</scope>
</reference>
<reference evidence="2 4" key="2">
    <citation type="submission" date="2018-11" db="EMBL/GenBank/DDBJ databases">
        <authorList>
            <consortium name="Pathogen Informatics"/>
        </authorList>
    </citation>
    <scope>NUCLEOTIDE SEQUENCE [LARGE SCALE GENOMIC DNA]</scope>
</reference>
<protein>
    <submittedName>
        <fullName evidence="5">Secreted protein</fullName>
    </submittedName>
</protein>
<proteinExistence type="predicted"/>
<accession>A0A0N4URU8</accession>
<sequence>MLACLLVLASLCNLANGGAVEIDVCHMFVPVPPQGAGAPVQPALVRKPTVPAENCQDRDVLACPEIFKYDPAADMQVLANNLMP</sequence>
<gene>
    <name evidence="2" type="ORF">DME_LOCUS10959</name>
</gene>
<dbReference type="Proteomes" id="UP000038040">
    <property type="component" value="Unplaced"/>
</dbReference>
<dbReference type="WBParaSite" id="DME_0001078001-mRNA-1">
    <property type="protein sequence ID" value="DME_0001078001-mRNA-1"/>
    <property type="gene ID" value="DME_0001078001"/>
</dbReference>
<evidence type="ECO:0000313" key="4">
    <source>
        <dbReference type="Proteomes" id="UP000274756"/>
    </source>
</evidence>
<dbReference type="Proteomes" id="UP000274756">
    <property type="component" value="Unassembled WGS sequence"/>
</dbReference>
<evidence type="ECO:0000256" key="1">
    <source>
        <dbReference type="SAM" id="SignalP"/>
    </source>
</evidence>